<name>A0AAV7G858_DENCH</name>
<sequence length="110" mass="11835">MTKPADACDLRHKFSQPLFGFVGDSLHCDLFFRSGKNSSENLAEPTLSKKLFLPETPGGILELLVGKTMGAGDELPVLDDISSFYFVDNVAGGGKARNEKKQSGNRGGDE</sequence>
<gene>
    <name evidence="1" type="ORF">IEQ34_013355</name>
</gene>
<keyword evidence="2" id="KW-1185">Reference proteome</keyword>
<evidence type="ECO:0000313" key="1">
    <source>
        <dbReference type="EMBL" id="KAH0458040.1"/>
    </source>
</evidence>
<protein>
    <submittedName>
        <fullName evidence="1">Uncharacterized protein</fullName>
    </submittedName>
</protein>
<dbReference type="Proteomes" id="UP000775213">
    <property type="component" value="Unassembled WGS sequence"/>
</dbReference>
<accession>A0AAV7G858</accession>
<evidence type="ECO:0000313" key="2">
    <source>
        <dbReference type="Proteomes" id="UP000775213"/>
    </source>
</evidence>
<proteinExistence type="predicted"/>
<dbReference type="EMBL" id="JAGFBR010000012">
    <property type="protein sequence ID" value="KAH0458040.1"/>
    <property type="molecule type" value="Genomic_DNA"/>
</dbReference>
<organism evidence="1 2">
    <name type="scientific">Dendrobium chrysotoxum</name>
    <name type="common">Orchid</name>
    <dbReference type="NCBI Taxonomy" id="161865"/>
    <lineage>
        <taxon>Eukaryota</taxon>
        <taxon>Viridiplantae</taxon>
        <taxon>Streptophyta</taxon>
        <taxon>Embryophyta</taxon>
        <taxon>Tracheophyta</taxon>
        <taxon>Spermatophyta</taxon>
        <taxon>Magnoliopsida</taxon>
        <taxon>Liliopsida</taxon>
        <taxon>Asparagales</taxon>
        <taxon>Orchidaceae</taxon>
        <taxon>Epidendroideae</taxon>
        <taxon>Malaxideae</taxon>
        <taxon>Dendrobiinae</taxon>
        <taxon>Dendrobium</taxon>
    </lineage>
</organism>
<comment type="caution">
    <text evidence="1">The sequence shown here is derived from an EMBL/GenBank/DDBJ whole genome shotgun (WGS) entry which is preliminary data.</text>
</comment>
<reference evidence="1 2" key="1">
    <citation type="journal article" date="2021" name="Hortic Res">
        <title>Chromosome-scale assembly of the Dendrobium chrysotoxum genome enhances the understanding of orchid evolution.</title>
        <authorList>
            <person name="Zhang Y."/>
            <person name="Zhang G.Q."/>
            <person name="Zhang D."/>
            <person name="Liu X.D."/>
            <person name="Xu X.Y."/>
            <person name="Sun W.H."/>
            <person name="Yu X."/>
            <person name="Zhu X."/>
            <person name="Wang Z.W."/>
            <person name="Zhao X."/>
            <person name="Zhong W.Y."/>
            <person name="Chen H."/>
            <person name="Yin W.L."/>
            <person name="Huang T."/>
            <person name="Niu S.C."/>
            <person name="Liu Z.J."/>
        </authorList>
    </citation>
    <scope>NUCLEOTIDE SEQUENCE [LARGE SCALE GENOMIC DNA]</scope>
    <source>
        <strain evidence="1">Lindl</strain>
    </source>
</reference>
<dbReference type="AlphaFoldDB" id="A0AAV7G858"/>